<gene>
    <name evidence="1" type="ORF">PAHAL_1G264100</name>
</gene>
<sequence length="47" mass="5174">MTNHTALPSAPRLLWLWPAQDSGILVLVLQCTCTRSCQAGYLWSSPS</sequence>
<evidence type="ECO:0000313" key="1">
    <source>
        <dbReference type="EMBL" id="PVH66498.1"/>
    </source>
</evidence>
<organism evidence="1">
    <name type="scientific">Panicum hallii</name>
    <dbReference type="NCBI Taxonomy" id="206008"/>
    <lineage>
        <taxon>Eukaryota</taxon>
        <taxon>Viridiplantae</taxon>
        <taxon>Streptophyta</taxon>
        <taxon>Embryophyta</taxon>
        <taxon>Tracheophyta</taxon>
        <taxon>Spermatophyta</taxon>
        <taxon>Magnoliopsida</taxon>
        <taxon>Liliopsida</taxon>
        <taxon>Poales</taxon>
        <taxon>Poaceae</taxon>
        <taxon>PACMAD clade</taxon>
        <taxon>Panicoideae</taxon>
        <taxon>Panicodae</taxon>
        <taxon>Paniceae</taxon>
        <taxon>Panicinae</taxon>
        <taxon>Panicum</taxon>
        <taxon>Panicum sect. Panicum</taxon>
    </lineage>
</organism>
<name>A0A2T8KWD8_9POAL</name>
<dbReference type="Gramene" id="PVH66497">
    <property type="protein sequence ID" value="PVH66497"/>
    <property type="gene ID" value="PAHAL_1G264100"/>
</dbReference>
<dbReference type="EMBL" id="CM008046">
    <property type="protein sequence ID" value="PVH66497.1"/>
    <property type="molecule type" value="Genomic_DNA"/>
</dbReference>
<dbReference type="Proteomes" id="UP000243499">
    <property type="component" value="Chromosome 1"/>
</dbReference>
<dbReference type="Gramene" id="PVH66498">
    <property type="protein sequence ID" value="PVH66498"/>
    <property type="gene ID" value="PAHAL_1G264100"/>
</dbReference>
<dbReference type="AlphaFoldDB" id="A0A2T8KWD8"/>
<proteinExistence type="predicted"/>
<reference evidence="1" key="1">
    <citation type="submission" date="2018-04" db="EMBL/GenBank/DDBJ databases">
        <title>WGS assembly of Panicum hallii.</title>
        <authorList>
            <person name="Lovell J."/>
            <person name="Jenkins J."/>
            <person name="Lowry D."/>
            <person name="Mamidi S."/>
            <person name="Sreedasyam A."/>
            <person name="Weng X."/>
            <person name="Barry K."/>
            <person name="Bonette J."/>
            <person name="Campitelli B."/>
            <person name="Daum C."/>
            <person name="Gordon S."/>
            <person name="Gould B."/>
            <person name="Lipzen A."/>
            <person name="Macqueen A."/>
            <person name="Palacio-Mejia J."/>
            <person name="Plott C."/>
            <person name="Shakirov E."/>
            <person name="Shu S."/>
            <person name="Yoshinaga Y."/>
            <person name="Zane M."/>
            <person name="Rokhsar D."/>
            <person name="Grimwood J."/>
            <person name="Schmutz J."/>
            <person name="Juenger T."/>
        </authorList>
    </citation>
    <scope>NUCLEOTIDE SEQUENCE [LARGE SCALE GENOMIC DNA]</scope>
    <source>
        <strain evidence="1">FIL2</strain>
    </source>
</reference>
<accession>A0A2T8KWD8</accession>
<dbReference type="EMBL" id="CM008046">
    <property type="protein sequence ID" value="PVH66498.1"/>
    <property type="molecule type" value="Genomic_DNA"/>
</dbReference>
<protein>
    <submittedName>
        <fullName evidence="1">Uncharacterized protein</fullName>
    </submittedName>
</protein>